<proteinExistence type="predicted"/>
<feature type="domain" description="Cyclin N-terminal" evidence="4">
    <location>
        <begin position="24"/>
        <end position="149"/>
    </location>
</feature>
<dbReference type="GO" id="GO:0051301">
    <property type="term" value="P:cell division"/>
    <property type="evidence" value="ECO:0007669"/>
    <property type="project" value="UniProtKB-KW"/>
</dbReference>
<gene>
    <name evidence="6" type="primary">LOC105176758</name>
</gene>
<protein>
    <submittedName>
        <fullName evidence="6">Cyclin-D6-1 isoform X1</fullName>
    </submittedName>
</protein>
<dbReference type="Pfam" id="PF00134">
    <property type="entry name" value="Cyclin_N"/>
    <property type="match status" value="1"/>
</dbReference>
<keyword evidence="1" id="KW-0132">Cell division</keyword>
<evidence type="ECO:0000256" key="3">
    <source>
        <dbReference type="SAM" id="MobiDB-lite"/>
    </source>
</evidence>
<feature type="compositionally biased region" description="Polar residues" evidence="3">
    <location>
        <begin position="247"/>
        <end position="283"/>
    </location>
</feature>
<evidence type="ECO:0000256" key="1">
    <source>
        <dbReference type="ARBA" id="ARBA00022618"/>
    </source>
</evidence>
<dbReference type="GeneID" id="105176758"/>
<evidence type="ECO:0000313" key="6">
    <source>
        <dbReference type="RefSeq" id="XP_011097961.1"/>
    </source>
</evidence>
<dbReference type="InterPro" id="IPR006671">
    <property type="entry name" value="Cyclin_N"/>
</dbReference>
<evidence type="ECO:0000259" key="4">
    <source>
        <dbReference type="Pfam" id="PF00134"/>
    </source>
</evidence>
<dbReference type="RefSeq" id="XP_011097961.1">
    <property type="nucleotide sequence ID" value="XM_011099659.2"/>
</dbReference>
<dbReference type="InterPro" id="IPR036915">
    <property type="entry name" value="Cyclin-like_sf"/>
</dbReference>
<dbReference type="Gramene" id="SIN_1005058.t">
    <property type="protein sequence ID" value="SIN_1005058.t"/>
    <property type="gene ID" value="SIN_1005058"/>
</dbReference>
<evidence type="ECO:0000313" key="5">
    <source>
        <dbReference type="Proteomes" id="UP000504604"/>
    </source>
</evidence>
<keyword evidence="5" id="KW-1185">Reference proteome</keyword>
<feature type="region of interest" description="Disordered" evidence="3">
    <location>
        <begin position="247"/>
        <end position="287"/>
    </location>
</feature>
<dbReference type="KEGG" id="sind:105176758"/>
<name>A0A6I9UAF8_SESIN</name>
<sequence>MERGAEVLYNPYRSLLLGDGIAAFRALFNAERQYMVEEGYVENQNLIRSEAVSFIAQQLERECSDAFVPYMAMTYFDRFISRHEIPEVLLFPEENKTLFLICCLTLAAKLRTNNFELSTFLHDRTCYFAASDVLRMELHICEILNWRLRTLTPIFFAEYFIELLHLPLDYPSPRPSIHQLIIKSQADITFTAYRPSAVAASAVLAVSSKMFPARANELNFRNHSSEFLNRKLALLYEGLTVMVVGEASTSADRPDTQGTPSSADRTDTQGTPVSVGEASSSHGTHPHVAEQAEVEMVRRAGMEPAVGEGEAEAEADENGKDLVQALDVPMAFKLEWEVNNDTHRNLVQEATLGDVAANFTQKLNDLAKTVSDCCTVL</sequence>
<dbReference type="PANTHER" id="PTHR10177">
    <property type="entry name" value="CYCLINS"/>
    <property type="match status" value="1"/>
</dbReference>
<dbReference type="Gene3D" id="1.10.472.10">
    <property type="entry name" value="Cyclin-like"/>
    <property type="match status" value="2"/>
</dbReference>
<keyword evidence="2" id="KW-0131">Cell cycle</keyword>
<dbReference type="Proteomes" id="UP000504604">
    <property type="component" value="Linkage group LG14"/>
</dbReference>
<dbReference type="InterPro" id="IPR039361">
    <property type="entry name" value="Cyclin"/>
</dbReference>
<dbReference type="OrthoDB" id="913865at2759"/>
<reference evidence="6" key="1">
    <citation type="submission" date="2025-08" db="UniProtKB">
        <authorList>
            <consortium name="RefSeq"/>
        </authorList>
    </citation>
    <scope>IDENTIFICATION</scope>
</reference>
<dbReference type="InParanoid" id="A0A6I9UAF8"/>
<dbReference type="SUPFAM" id="SSF47954">
    <property type="entry name" value="Cyclin-like"/>
    <property type="match status" value="2"/>
</dbReference>
<evidence type="ECO:0000256" key="2">
    <source>
        <dbReference type="ARBA" id="ARBA00023306"/>
    </source>
</evidence>
<accession>A0A6I9UAF8</accession>
<organism evidence="5 6">
    <name type="scientific">Sesamum indicum</name>
    <name type="common">Oriental sesame</name>
    <name type="synonym">Sesamum orientale</name>
    <dbReference type="NCBI Taxonomy" id="4182"/>
    <lineage>
        <taxon>Eukaryota</taxon>
        <taxon>Viridiplantae</taxon>
        <taxon>Streptophyta</taxon>
        <taxon>Embryophyta</taxon>
        <taxon>Tracheophyta</taxon>
        <taxon>Spermatophyta</taxon>
        <taxon>Magnoliopsida</taxon>
        <taxon>eudicotyledons</taxon>
        <taxon>Gunneridae</taxon>
        <taxon>Pentapetalae</taxon>
        <taxon>asterids</taxon>
        <taxon>lamiids</taxon>
        <taxon>Lamiales</taxon>
        <taxon>Pedaliaceae</taxon>
        <taxon>Sesamum</taxon>
    </lineage>
</organism>
<dbReference type="AlphaFoldDB" id="A0A6I9UAF8"/>